<protein>
    <submittedName>
        <fullName evidence="1">Uncharacterized protein</fullName>
    </submittedName>
</protein>
<dbReference type="EMBL" id="VSRR010002631">
    <property type="protein sequence ID" value="MPC32464.1"/>
    <property type="molecule type" value="Genomic_DNA"/>
</dbReference>
<dbReference type="AlphaFoldDB" id="A0A5B7EIV5"/>
<gene>
    <name evidence="1" type="ORF">E2C01_025775</name>
</gene>
<name>A0A5B7EIV5_PORTR</name>
<proteinExistence type="predicted"/>
<comment type="caution">
    <text evidence="1">The sequence shown here is derived from an EMBL/GenBank/DDBJ whole genome shotgun (WGS) entry which is preliminary data.</text>
</comment>
<dbReference type="Proteomes" id="UP000324222">
    <property type="component" value="Unassembled WGS sequence"/>
</dbReference>
<keyword evidence="2" id="KW-1185">Reference proteome</keyword>
<accession>A0A5B7EIV5</accession>
<evidence type="ECO:0000313" key="2">
    <source>
        <dbReference type="Proteomes" id="UP000324222"/>
    </source>
</evidence>
<sequence length="73" mass="7921">MRLEDNPPTCDWCSPREEPFTRGGRCMTGVVVVTLATMSSTVRKTCGRARLHGRWVQAVRVVRAAATCGGAAE</sequence>
<reference evidence="1 2" key="1">
    <citation type="submission" date="2019-05" db="EMBL/GenBank/DDBJ databases">
        <title>Another draft genome of Portunus trituberculatus and its Hox gene families provides insights of decapod evolution.</title>
        <authorList>
            <person name="Jeong J.-H."/>
            <person name="Song I."/>
            <person name="Kim S."/>
            <person name="Choi T."/>
            <person name="Kim D."/>
            <person name="Ryu S."/>
            <person name="Kim W."/>
        </authorList>
    </citation>
    <scope>NUCLEOTIDE SEQUENCE [LARGE SCALE GENOMIC DNA]</scope>
    <source>
        <tissue evidence="1">Muscle</tissue>
    </source>
</reference>
<evidence type="ECO:0000313" key="1">
    <source>
        <dbReference type="EMBL" id="MPC32464.1"/>
    </source>
</evidence>
<organism evidence="1 2">
    <name type="scientific">Portunus trituberculatus</name>
    <name type="common">Swimming crab</name>
    <name type="synonym">Neptunus trituberculatus</name>
    <dbReference type="NCBI Taxonomy" id="210409"/>
    <lineage>
        <taxon>Eukaryota</taxon>
        <taxon>Metazoa</taxon>
        <taxon>Ecdysozoa</taxon>
        <taxon>Arthropoda</taxon>
        <taxon>Crustacea</taxon>
        <taxon>Multicrustacea</taxon>
        <taxon>Malacostraca</taxon>
        <taxon>Eumalacostraca</taxon>
        <taxon>Eucarida</taxon>
        <taxon>Decapoda</taxon>
        <taxon>Pleocyemata</taxon>
        <taxon>Brachyura</taxon>
        <taxon>Eubrachyura</taxon>
        <taxon>Portunoidea</taxon>
        <taxon>Portunidae</taxon>
        <taxon>Portuninae</taxon>
        <taxon>Portunus</taxon>
    </lineage>
</organism>